<dbReference type="Proteomes" id="UP000822688">
    <property type="component" value="Chromosome 5"/>
</dbReference>
<reference evidence="1" key="1">
    <citation type="submission" date="2020-06" db="EMBL/GenBank/DDBJ databases">
        <title>WGS assembly of Ceratodon purpureus strain R40.</title>
        <authorList>
            <person name="Carey S.B."/>
            <person name="Jenkins J."/>
            <person name="Shu S."/>
            <person name="Lovell J.T."/>
            <person name="Sreedasyam A."/>
            <person name="Maumus F."/>
            <person name="Tiley G.P."/>
            <person name="Fernandez-Pozo N."/>
            <person name="Barry K."/>
            <person name="Chen C."/>
            <person name="Wang M."/>
            <person name="Lipzen A."/>
            <person name="Daum C."/>
            <person name="Saski C.A."/>
            <person name="Payton A.C."/>
            <person name="Mcbreen J.C."/>
            <person name="Conrad R.E."/>
            <person name="Kollar L.M."/>
            <person name="Olsson S."/>
            <person name="Huttunen S."/>
            <person name="Landis J.B."/>
            <person name="Wickett N.J."/>
            <person name="Johnson M.G."/>
            <person name="Rensing S.A."/>
            <person name="Grimwood J."/>
            <person name="Schmutz J."/>
            <person name="Mcdaniel S.F."/>
        </authorList>
    </citation>
    <scope>NUCLEOTIDE SEQUENCE</scope>
    <source>
        <strain evidence="1">R40</strain>
    </source>
</reference>
<dbReference type="EMBL" id="CM026425">
    <property type="protein sequence ID" value="KAG0576118.1"/>
    <property type="molecule type" value="Genomic_DNA"/>
</dbReference>
<organism evidence="1 2">
    <name type="scientific">Ceratodon purpureus</name>
    <name type="common">Fire moss</name>
    <name type="synonym">Dicranum purpureum</name>
    <dbReference type="NCBI Taxonomy" id="3225"/>
    <lineage>
        <taxon>Eukaryota</taxon>
        <taxon>Viridiplantae</taxon>
        <taxon>Streptophyta</taxon>
        <taxon>Embryophyta</taxon>
        <taxon>Bryophyta</taxon>
        <taxon>Bryophytina</taxon>
        <taxon>Bryopsida</taxon>
        <taxon>Dicranidae</taxon>
        <taxon>Pseudoditrichales</taxon>
        <taxon>Ditrichaceae</taxon>
        <taxon>Ceratodon</taxon>
    </lineage>
</organism>
<evidence type="ECO:0000313" key="1">
    <source>
        <dbReference type="EMBL" id="KAG0576118.1"/>
    </source>
</evidence>
<evidence type="ECO:0000313" key="2">
    <source>
        <dbReference type="Proteomes" id="UP000822688"/>
    </source>
</evidence>
<dbReference type="AlphaFoldDB" id="A0A8T0I0P4"/>
<gene>
    <name evidence="1" type="ORF">KC19_5G057100</name>
</gene>
<comment type="caution">
    <text evidence="1">The sequence shown here is derived from an EMBL/GenBank/DDBJ whole genome shotgun (WGS) entry which is preliminary data.</text>
</comment>
<name>A0A8T0I0P4_CERPU</name>
<keyword evidence="2" id="KW-1185">Reference proteome</keyword>
<feature type="non-terminal residue" evidence="1">
    <location>
        <position position="1"/>
    </location>
</feature>
<accession>A0A8T0I0P4</accession>
<protein>
    <submittedName>
        <fullName evidence="1">Uncharacterized protein</fullName>
    </submittedName>
</protein>
<sequence length="110" mass="12333">SHIFTAVGNLTICRSSFICVRPHESLLRMFLVLESCKVMEEAVPRLISRILHLSDLGHWRFAKVSCGIPDRSLVGHFEPSHSAFDSKSSFPTWLNLPTGCHDDREIAASL</sequence>
<proteinExistence type="predicted"/>